<evidence type="ECO:0000259" key="8">
    <source>
        <dbReference type="PROSITE" id="PS51296"/>
    </source>
</evidence>
<name>A0ABS4SUJ4_9PROT</name>
<proteinExistence type="predicted"/>
<dbReference type="CDD" id="cd00680">
    <property type="entry name" value="RHO_alpha_C"/>
    <property type="match status" value="1"/>
</dbReference>
<keyword evidence="3" id="KW-0479">Metal-binding</keyword>
<evidence type="ECO:0000256" key="3">
    <source>
        <dbReference type="ARBA" id="ARBA00022723"/>
    </source>
</evidence>
<comment type="caution">
    <text evidence="9">The sequence shown here is derived from an EMBL/GenBank/DDBJ whole genome shotgun (WGS) entry which is preliminary data.</text>
</comment>
<organism evidence="9 10">
    <name type="scientific">Azospirillum rugosum</name>
    <dbReference type="NCBI Taxonomy" id="416170"/>
    <lineage>
        <taxon>Bacteria</taxon>
        <taxon>Pseudomonadati</taxon>
        <taxon>Pseudomonadota</taxon>
        <taxon>Alphaproteobacteria</taxon>
        <taxon>Rhodospirillales</taxon>
        <taxon>Azospirillaceae</taxon>
        <taxon>Azospirillum</taxon>
    </lineage>
</organism>
<dbReference type="Pfam" id="PF00355">
    <property type="entry name" value="Rieske"/>
    <property type="match status" value="1"/>
</dbReference>
<dbReference type="Gene3D" id="3.90.380.10">
    <property type="entry name" value="Naphthalene 1,2-dioxygenase Alpha Subunit, Chain A, domain 1"/>
    <property type="match status" value="2"/>
</dbReference>
<evidence type="ECO:0000256" key="6">
    <source>
        <dbReference type="ARBA" id="ARBA00023014"/>
    </source>
</evidence>
<comment type="cofactor">
    <cofactor evidence="1">
        <name>Fe cation</name>
        <dbReference type="ChEBI" id="CHEBI:24875"/>
    </cofactor>
</comment>
<evidence type="ECO:0000256" key="1">
    <source>
        <dbReference type="ARBA" id="ARBA00001962"/>
    </source>
</evidence>
<dbReference type="Gene3D" id="2.102.10.10">
    <property type="entry name" value="Rieske [2Fe-2S] iron-sulphur domain"/>
    <property type="match status" value="1"/>
</dbReference>
<dbReference type="InterPro" id="IPR036922">
    <property type="entry name" value="Rieske_2Fe-2S_sf"/>
</dbReference>
<evidence type="ECO:0000256" key="2">
    <source>
        <dbReference type="ARBA" id="ARBA00022714"/>
    </source>
</evidence>
<keyword evidence="7" id="KW-0520">NAD</keyword>
<dbReference type="SUPFAM" id="SSF55961">
    <property type="entry name" value="Bet v1-like"/>
    <property type="match status" value="1"/>
</dbReference>
<keyword evidence="10" id="KW-1185">Reference proteome</keyword>
<sequence>MSDTSDTMFRKTFLDVKQASHAPGLLYNDPEVLQQEIEQIFKRDWLYLARAEELPNPGDYKTFRIANEPIILCRDEAGAIRAYANMCLHRGVEIATGEGNATEFTCPYHGWLYNLDGQLMGASYMRDSEGFDRKACRLPELHVGQWGGFIFVTLAKDPVPFATFIKDFDEKFGYLNLETLKIGLRVDSELQCNWKLMVENFVDFYHVGVLHKDSIGRFMKSVDLTYDLRPNGQVFVDEYDAGTLSKTGDLTAKRIAALEGKSPRFSSAGLLTPNLNFFVRPDYVSVYTSWPLGVDRMRMTGTILWSAETIDGPAREPVVSEFKVMLDKVLGEDFAMVESLQNVTRASRFVPGRMSRLEKGVQHFIKHSVERLYGPQAAEAESADRVADPVK</sequence>
<protein>
    <submittedName>
        <fullName evidence="9">Rieske 2Fe-2S family protein</fullName>
    </submittedName>
</protein>
<evidence type="ECO:0000256" key="4">
    <source>
        <dbReference type="ARBA" id="ARBA00023002"/>
    </source>
</evidence>
<accession>A0ABS4SUJ4</accession>
<dbReference type="InterPro" id="IPR001663">
    <property type="entry name" value="Rng_hydr_dOase-A"/>
</dbReference>
<keyword evidence="5" id="KW-0408">Iron</keyword>
<dbReference type="PRINTS" id="PR00090">
    <property type="entry name" value="RNGDIOXGNASE"/>
</dbReference>
<dbReference type="InterPro" id="IPR015879">
    <property type="entry name" value="Ring_hydroxy_dOase_asu_C_dom"/>
</dbReference>
<evidence type="ECO:0000256" key="7">
    <source>
        <dbReference type="ARBA" id="ARBA00023027"/>
    </source>
</evidence>
<dbReference type="PROSITE" id="PS00570">
    <property type="entry name" value="RING_HYDROXYL_ALPHA"/>
    <property type="match status" value="1"/>
</dbReference>
<dbReference type="RefSeq" id="WP_209770393.1">
    <property type="nucleotide sequence ID" value="NZ_JAGINP010000024.1"/>
</dbReference>
<dbReference type="EMBL" id="JAGINP010000024">
    <property type="protein sequence ID" value="MBP2295763.1"/>
    <property type="molecule type" value="Genomic_DNA"/>
</dbReference>
<keyword evidence="4" id="KW-0560">Oxidoreductase</keyword>
<evidence type="ECO:0000256" key="5">
    <source>
        <dbReference type="ARBA" id="ARBA00023004"/>
    </source>
</evidence>
<reference evidence="9 10" key="1">
    <citation type="submission" date="2021-03" db="EMBL/GenBank/DDBJ databases">
        <title>Genomic Encyclopedia of Type Strains, Phase III (KMG-III): the genomes of soil and plant-associated and newly described type strains.</title>
        <authorList>
            <person name="Whitman W."/>
        </authorList>
    </citation>
    <scope>NUCLEOTIDE SEQUENCE [LARGE SCALE GENOMIC DNA]</scope>
    <source>
        <strain evidence="9 10">IMMIB AFH-6</strain>
    </source>
</reference>
<evidence type="ECO:0000313" key="9">
    <source>
        <dbReference type="EMBL" id="MBP2295763.1"/>
    </source>
</evidence>
<evidence type="ECO:0000313" key="10">
    <source>
        <dbReference type="Proteomes" id="UP000781958"/>
    </source>
</evidence>
<dbReference type="PANTHER" id="PTHR43756">
    <property type="entry name" value="CHOLINE MONOOXYGENASE, CHLOROPLASTIC"/>
    <property type="match status" value="1"/>
</dbReference>
<keyword evidence="2" id="KW-0001">2Fe-2S</keyword>
<dbReference type="CDD" id="cd03469">
    <property type="entry name" value="Rieske_RO_Alpha_N"/>
    <property type="match status" value="1"/>
</dbReference>
<dbReference type="PANTHER" id="PTHR43756:SF5">
    <property type="entry name" value="CHOLINE MONOOXYGENASE, CHLOROPLASTIC"/>
    <property type="match status" value="1"/>
</dbReference>
<dbReference type="InterPro" id="IPR017941">
    <property type="entry name" value="Rieske_2Fe-2S"/>
</dbReference>
<dbReference type="InterPro" id="IPR015881">
    <property type="entry name" value="ARHD_Rieske_2Fe_2S"/>
</dbReference>
<feature type="domain" description="Rieske" evidence="8">
    <location>
        <begin position="45"/>
        <end position="152"/>
    </location>
</feature>
<dbReference type="PROSITE" id="PS51296">
    <property type="entry name" value="RIESKE"/>
    <property type="match status" value="1"/>
</dbReference>
<gene>
    <name evidence="9" type="ORF">J2851_005576</name>
</gene>
<keyword evidence="6" id="KW-0411">Iron-sulfur</keyword>
<dbReference type="Proteomes" id="UP000781958">
    <property type="component" value="Unassembled WGS sequence"/>
</dbReference>
<dbReference type="SUPFAM" id="SSF50022">
    <property type="entry name" value="ISP domain"/>
    <property type="match status" value="1"/>
</dbReference>
<dbReference type="Pfam" id="PF00848">
    <property type="entry name" value="Ring_hydroxyl_A"/>
    <property type="match status" value="1"/>
</dbReference>